<evidence type="ECO:0000313" key="1">
    <source>
        <dbReference type="EMBL" id="CRZ11802.1"/>
    </source>
</evidence>
<name>A0A0H5RE38_9EUKA</name>
<feature type="non-terminal residue" evidence="1">
    <location>
        <position position="104"/>
    </location>
</feature>
<proteinExistence type="predicted"/>
<feature type="non-terminal residue" evidence="1">
    <location>
        <position position="1"/>
    </location>
</feature>
<dbReference type="EMBL" id="HACM01011360">
    <property type="protein sequence ID" value="CRZ11802.1"/>
    <property type="molecule type" value="Transcribed_RNA"/>
</dbReference>
<organism evidence="1">
    <name type="scientific">Spongospora subterranea</name>
    <dbReference type="NCBI Taxonomy" id="70186"/>
    <lineage>
        <taxon>Eukaryota</taxon>
        <taxon>Sar</taxon>
        <taxon>Rhizaria</taxon>
        <taxon>Endomyxa</taxon>
        <taxon>Phytomyxea</taxon>
        <taxon>Plasmodiophorida</taxon>
        <taxon>Plasmodiophoridae</taxon>
        <taxon>Spongospora</taxon>
    </lineage>
</organism>
<protein>
    <submittedName>
        <fullName evidence="1">Uncharacterized protein</fullName>
    </submittedName>
</protein>
<accession>A0A0H5RE38</accession>
<sequence length="104" mass="12046">IDGFERTIKKGCRIAATPLPSFFTVEEWKFLTEFNKRTSAQVHTRKLPQTTEGKYFLLLTPEQYDERSSTLLKMPIVLDAVAYELVQIYSFSQNYRQPTMGAAF</sequence>
<reference evidence="1" key="1">
    <citation type="submission" date="2015-04" db="EMBL/GenBank/DDBJ databases">
        <title>The genome sequence of the plant pathogenic Rhizarian Plasmodiophora brassicae reveals insights in its biotrophic life cycle and the origin of chitin synthesis.</title>
        <authorList>
            <person name="Schwelm A."/>
            <person name="Fogelqvist J."/>
            <person name="Knaust A."/>
            <person name="Julke S."/>
            <person name="Lilja T."/>
            <person name="Dhandapani V."/>
            <person name="Bonilla-Rosso G."/>
            <person name="Karlsson M."/>
            <person name="Shevchenko A."/>
            <person name="Choi S.R."/>
            <person name="Kim H.G."/>
            <person name="Park J.Y."/>
            <person name="Lim Y.P."/>
            <person name="Ludwig-Muller J."/>
            <person name="Dixelius C."/>
        </authorList>
    </citation>
    <scope>NUCLEOTIDE SEQUENCE</scope>
    <source>
        <tissue evidence="1">Potato root galls</tissue>
    </source>
</reference>
<dbReference type="AlphaFoldDB" id="A0A0H5RE38"/>